<evidence type="ECO:0000313" key="2">
    <source>
        <dbReference type="EMBL" id="TRY85364.1"/>
    </source>
</evidence>
<organism evidence="2 3">
    <name type="scientific">Danionella cerebrum</name>
    <dbReference type="NCBI Taxonomy" id="2873325"/>
    <lineage>
        <taxon>Eukaryota</taxon>
        <taxon>Metazoa</taxon>
        <taxon>Chordata</taxon>
        <taxon>Craniata</taxon>
        <taxon>Vertebrata</taxon>
        <taxon>Euteleostomi</taxon>
        <taxon>Actinopterygii</taxon>
        <taxon>Neopterygii</taxon>
        <taxon>Teleostei</taxon>
        <taxon>Ostariophysi</taxon>
        <taxon>Cypriniformes</taxon>
        <taxon>Danionidae</taxon>
        <taxon>Danioninae</taxon>
        <taxon>Danionella</taxon>
    </lineage>
</organism>
<evidence type="ECO:0000313" key="3">
    <source>
        <dbReference type="Proteomes" id="UP000316079"/>
    </source>
</evidence>
<comment type="caution">
    <text evidence="2">The sequence shown here is derived from an EMBL/GenBank/DDBJ whole genome shotgun (WGS) entry which is preliminary data.</text>
</comment>
<feature type="compositionally biased region" description="Basic and acidic residues" evidence="1">
    <location>
        <begin position="15"/>
        <end position="31"/>
    </location>
</feature>
<dbReference type="Proteomes" id="UP000316079">
    <property type="component" value="Unassembled WGS sequence"/>
</dbReference>
<name>A0A553Q613_9TELE</name>
<dbReference type="EMBL" id="SRMA01026295">
    <property type="protein sequence ID" value="TRY85364.1"/>
    <property type="molecule type" value="Genomic_DNA"/>
</dbReference>
<dbReference type="AlphaFoldDB" id="A0A553Q613"/>
<evidence type="ECO:0000256" key="1">
    <source>
        <dbReference type="SAM" id="MobiDB-lite"/>
    </source>
</evidence>
<feature type="compositionally biased region" description="Low complexity" evidence="1">
    <location>
        <begin position="91"/>
        <end position="102"/>
    </location>
</feature>
<dbReference type="OrthoDB" id="1725934at2759"/>
<reference evidence="2 3" key="1">
    <citation type="journal article" date="2019" name="Sci. Data">
        <title>Hybrid genome assembly and annotation of Danionella translucida.</title>
        <authorList>
            <person name="Kadobianskyi M."/>
            <person name="Schulze L."/>
            <person name="Schuelke M."/>
            <person name="Judkewitz B."/>
        </authorList>
    </citation>
    <scope>NUCLEOTIDE SEQUENCE [LARGE SCALE GENOMIC DNA]</scope>
    <source>
        <strain evidence="2 3">Bolton</strain>
    </source>
</reference>
<gene>
    <name evidence="2" type="ORF">DNTS_031304</name>
</gene>
<protein>
    <submittedName>
        <fullName evidence="2">Uncharacterized protein</fullName>
    </submittedName>
</protein>
<keyword evidence="3" id="KW-1185">Reference proteome</keyword>
<proteinExistence type="predicted"/>
<feature type="region of interest" description="Disordered" evidence="1">
    <location>
        <begin position="74"/>
        <end position="109"/>
    </location>
</feature>
<sequence>MRGKEGWEGPQGSSEEAKQHESKMTGKEEALGGRVGLGFGVEDASQEEVDCCKHRDEGEKLRIPEEVTSVWRKWNKSQEEAEQQGAGGRGSSEAQVEVVSSEGLGKGKG</sequence>
<accession>A0A553Q613</accession>
<feature type="region of interest" description="Disordered" evidence="1">
    <location>
        <begin position="1"/>
        <end position="36"/>
    </location>
</feature>